<comment type="subcellular location">
    <subcellularLocation>
        <location evidence="1">Cell membrane</location>
        <topology evidence="1">Multi-pass membrane protein</topology>
    </subcellularLocation>
</comment>
<keyword evidence="2" id="KW-0813">Transport</keyword>
<feature type="transmembrane region" description="Helical" evidence="7">
    <location>
        <begin position="133"/>
        <end position="157"/>
    </location>
</feature>
<evidence type="ECO:0000313" key="9">
    <source>
        <dbReference type="EMBL" id="SNQ28123.1"/>
    </source>
</evidence>
<dbReference type="EMBL" id="FZLN01000001">
    <property type="protein sequence ID" value="SNQ28123.1"/>
    <property type="molecule type" value="Genomic_DNA"/>
</dbReference>
<sequence>MENRKIKYTALLVALTFFMENLDATIIVTALPAMAATFRVATVDLNIGISAYLLAVAVFIPIGGWLADRFGARVIFISAIVLFTVASILCALSNDLTYFTVARIVQGIGGALMVPVGRLVVIRATPKKELVQAIAYITWPGLIAPIIAPAVGGFMVTHFAWQWIFYINVPLGLFAIYAGLKLIENTKDTEIGRFDWIGFLMLATACAMVMYGIERVGQDIADAATYLIICALGVVLFILAARYMTRIPQPLLKFDAFQHKTFASSIIGGSIFRISISAVPFLLPLMFQVAFGLSALHAGLLILTVFVGNIVMKPFTARIMRRFGFRKILMVNGVIGAITIASGALFTPETPWIWMVILLFVSGLSRSLQFTCYSSLSFVDILPKDKRYATTQFSLFFQISLGMGVALAALILRGLMHIQGHDQPELVDFHWTYLIIAAFSLLSLFDTLKLKKDAGDVVSGYQQNASH</sequence>
<feature type="transmembrane region" description="Helical" evidence="7">
    <location>
        <begin position="289"/>
        <end position="312"/>
    </location>
</feature>
<dbReference type="PROSITE" id="PS50850">
    <property type="entry name" value="MFS"/>
    <property type="match status" value="1"/>
</dbReference>
<dbReference type="SUPFAM" id="SSF103473">
    <property type="entry name" value="MFS general substrate transporter"/>
    <property type="match status" value="1"/>
</dbReference>
<dbReference type="AlphaFoldDB" id="A0A217ECC4"/>
<reference evidence="10" key="1">
    <citation type="submission" date="2017-06" db="EMBL/GenBank/DDBJ databases">
        <authorList>
            <person name="Varghese N."/>
            <person name="Submissions S."/>
        </authorList>
    </citation>
    <scope>NUCLEOTIDE SEQUENCE [LARGE SCALE GENOMIC DNA]</scope>
    <source>
        <strain evidence="10">ANC 5114</strain>
    </source>
</reference>
<organism evidence="9 10">
    <name type="scientific">Acinetobacter apis</name>
    <dbReference type="NCBI Taxonomy" id="1229165"/>
    <lineage>
        <taxon>Bacteria</taxon>
        <taxon>Pseudomonadati</taxon>
        <taxon>Pseudomonadota</taxon>
        <taxon>Gammaproteobacteria</taxon>
        <taxon>Moraxellales</taxon>
        <taxon>Moraxellaceae</taxon>
        <taxon>Acinetobacter</taxon>
    </lineage>
</organism>
<feature type="transmembrane region" description="Helical" evidence="7">
    <location>
        <begin position="100"/>
        <end position="121"/>
    </location>
</feature>
<dbReference type="RefSeq" id="WP_088822138.1">
    <property type="nucleotide sequence ID" value="NZ_FZLN01000001.1"/>
</dbReference>
<evidence type="ECO:0000256" key="6">
    <source>
        <dbReference type="ARBA" id="ARBA00023136"/>
    </source>
</evidence>
<dbReference type="Gene3D" id="1.20.1720.10">
    <property type="entry name" value="Multidrug resistance protein D"/>
    <property type="match status" value="1"/>
</dbReference>
<feature type="transmembrane region" description="Helical" evidence="7">
    <location>
        <begin position="194"/>
        <end position="211"/>
    </location>
</feature>
<accession>A0A217ECC4</accession>
<dbReference type="OrthoDB" id="9812221at2"/>
<feature type="transmembrane region" description="Helical" evidence="7">
    <location>
        <begin position="45"/>
        <end position="67"/>
    </location>
</feature>
<evidence type="ECO:0000256" key="1">
    <source>
        <dbReference type="ARBA" id="ARBA00004651"/>
    </source>
</evidence>
<evidence type="ECO:0000256" key="2">
    <source>
        <dbReference type="ARBA" id="ARBA00022448"/>
    </source>
</evidence>
<feature type="transmembrane region" description="Helical" evidence="7">
    <location>
        <begin position="74"/>
        <end position="94"/>
    </location>
</feature>
<dbReference type="PANTHER" id="PTHR42718:SF46">
    <property type="entry name" value="BLR6921 PROTEIN"/>
    <property type="match status" value="1"/>
</dbReference>
<dbReference type="InterPro" id="IPR036259">
    <property type="entry name" value="MFS_trans_sf"/>
</dbReference>
<dbReference type="InterPro" id="IPR011701">
    <property type="entry name" value="MFS"/>
</dbReference>
<feature type="transmembrane region" description="Helical" evidence="7">
    <location>
        <begin position="163"/>
        <end position="182"/>
    </location>
</feature>
<dbReference type="PRINTS" id="PR01036">
    <property type="entry name" value="TCRTETB"/>
</dbReference>
<evidence type="ECO:0000259" key="8">
    <source>
        <dbReference type="PROSITE" id="PS50850"/>
    </source>
</evidence>
<feature type="transmembrane region" description="Helical" evidence="7">
    <location>
        <begin position="262"/>
        <end position="283"/>
    </location>
</feature>
<evidence type="ECO:0000256" key="4">
    <source>
        <dbReference type="ARBA" id="ARBA00022692"/>
    </source>
</evidence>
<evidence type="ECO:0000256" key="5">
    <source>
        <dbReference type="ARBA" id="ARBA00022989"/>
    </source>
</evidence>
<gene>
    <name evidence="9" type="ORF">SAMN05444584_0031</name>
</gene>
<keyword evidence="5 7" id="KW-1133">Transmembrane helix</keyword>
<evidence type="ECO:0000313" key="10">
    <source>
        <dbReference type="Proteomes" id="UP000243463"/>
    </source>
</evidence>
<feature type="transmembrane region" description="Helical" evidence="7">
    <location>
        <begin position="223"/>
        <end position="241"/>
    </location>
</feature>
<dbReference type="GO" id="GO:0005886">
    <property type="term" value="C:plasma membrane"/>
    <property type="evidence" value="ECO:0007669"/>
    <property type="project" value="UniProtKB-SubCell"/>
</dbReference>
<keyword evidence="4 7" id="KW-0812">Transmembrane</keyword>
<dbReference type="GO" id="GO:0022857">
    <property type="term" value="F:transmembrane transporter activity"/>
    <property type="evidence" value="ECO:0007669"/>
    <property type="project" value="InterPro"/>
</dbReference>
<keyword evidence="3" id="KW-1003">Cell membrane</keyword>
<feature type="transmembrane region" description="Helical" evidence="7">
    <location>
        <begin position="352"/>
        <end position="374"/>
    </location>
</feature>
<dbReference type="Gene3D" id="1.20.1250.20">
    <property type="entry name" value="MFS general substrate transporter like domains"/>
    <property type="match status" value="1"/>
</dbReference>
<feature type="transmembrane region" description="Helical" evidence="7">
    <location>
        <begin position="324"/>
        <end position="346"/>
    </location>
</feature>
<feature type="domain" description="Major facilitator superfamily (MFS) profile" evidence="8">
    <location>
        <begin position="9"/>
        <end position="455"/>
    </location>
</feature>
<dbReference type="Proteomes" id="UP000243463">
    <property type="component" value="Unassembled WGS sequence"/>
</dbReference>
<evidence type="ECO:0000256" key="3">
    <source>
        <dbReference type="ARBA" id="ARBA00022475"/>
    </source>
</evidence>
<keyword evidence="10" id="KW-1185">Reference proteome</keyword>
<dbReference type="PANTHER" id="PTHR42718">
    <property type="entry name" value="MAJOR FACILITATOR SUPERFAMILY MULTIDRUG TRANSPORTER MFSC"/>
    <property type="match status" value="1"/>
</dbReference>
<dbReference type="InterPro" id="IPR020846">
    <property type="entry name" value="MFS_dom"/>
</dbReference>
<keyword evidence="6 7" id="KW-0472">Membrane</keyword>
<dbReference type="Pfam" id="PF07690">
    <property type="entry name" value="MFS_1"/>
    <property type="match status" value="2"/>
</dbReference>
<protein>
    <submittedName>
        <fullName evidence="9">Drug resistance transporter, EmrB/QacA subfamily</fullName>
    </submittedName>
</protein>
<feature type="transmembrane region" description="Helical" evidence="7">
    <location>
        <begin position="395"/>
        <end position="418"/>
    </location>
</feature>
<name>A0A217ECC4_9GAMM</name>
<proteinExistence type="predicted"/>
<feature type="transmembrane region" description="Helical" evidence="7">
    <location>
        <begin position="430"/>
        <end position="448"/>
    </location>
</feature>
<evidence type="ECO:0000256" key="7">
    <source>
        <dbReference type="SAM" id="Phobius"/>
    </source>
</evidence>